<keyword evidence="2" id="KW-0456">Lyase</keyword>
<proteinExistence type="predicted"/>
<keyword evidence="1 3" id="KW-0732">Signal</keyword>
<dbReference type="Proteomes" id="UP001317742">
    <property type="component" value="Chromosome"/>
</dbReference>
<feature type="signal peptide" evidence="3">
    <location>
        <begin position="1"/>
        <end position="24"/>
    </location>
</feature>
<organism evidence="5 6">
    <name type="scientific">Pseudodesulfovibrio nedwellii</name>
    <dbReference type="NCBI Taxonomy" id="2973072"/>
    <lineage>
        <taxon>Bacteria</taxon>
        <taxon>Pseudomonadati</taxon>
        <taxon>Thermodesulfobacteriota</taxon>
        <taxon>Desulfovibrionia</taxon>
        <taxon>Desulfovibrionales</taxon>
        <taxon>Desulfovibrionaceae</taxon>
    </lineage>
</organism>
<evidence type="ECO:0000313" key="5">
    <source>
        <dbReference type="EMBL" id="BDQ37277.1"/>
    </source>
</evidence>
<dbReference type="EMBL" id="AP026709">
    <property type="protein sequence ID" value="BDQ37277.1"/>
    <property type="molecule type" value="Genomic_DNA"/>
</dbReference>
<gene>
    <name evidence="5" type="ORF">SYK_16370</name>
</gene>
<name>A0ABM8B0K5_9BACT</name>
<dbReference type="InterPro" id="IPR008397">
    <property type="entry name" value="Alginate_lyase_dom"/>
</dbReference>
<keyword evidence="6" id="KW-1185">Reference proteome</keyword>
<accession>A0ABM8B0K5</accession>
<evidence type="ECO:0000256" key="2">
    <source>
        <dbReference type="ARBA" id="ARBA00023239"/>
    </source>
</evidence>
<dbReference type="SUPFAM" id="SSF48230">
    <property type="entry name" value="Chondroitin AC/alginate lyase"/>
    <property type="match status" value="1"/>
</dbReference>
<evidence type="ECO:0000313" key="6">
    <source>
        <dbReference type="Proteomes" id="UP001317742"/>
    </source>
</evidence>
<evidence type="ECO:0000259" key="4">
    <source>
        <dbReference type="Pfam" id="PF05426"/>
    </source>
</evidence>
<dbReference type="InterPro" id="IPR008929">
    <property type="entry name" value="Chondroitin_lyas"/>
</dbReference>
<evidence type="ECO:0000256" key="1">
    <source>
        <dbReference type="ARBA" id="ARBA00022729"/>
    </source>
</evidence>
<dbReference type="RefSeq" id="WP_281763132.1">
    <property type="nucleotide sequence ID" value="NZ_AP026709.1"/>
</dbReference>
<reference evidence="5 6" key="1">
    <citation type="submission" date="2022-08" db="EMBL/GenBank/DDBJ databases">
        <title>Genome Sequence of the sulphate-reducing bacterium, Pseudodesulfovibrio sp. SYK.</title>
        <authorList>
            <person name="Kondo R."/>
            <person name="Kataoka T."/>
        </authorList>
    </citation>
    <scope>NUCLEOTIDE SEQUENCE [LARGE SCALE GENOMIC DNA]</scope>
    <source>
        <strain evidence="5 6">SYK</strain>
    </source>
</reference>
<sequence>MTGFITRHLFLSLLAILLVTPALAGTNLPDTIVLSPTILYQTKRQILQRDPAIRPAYENFINEAKQALDASIESVTLKKKAGPSNDRHDYWSLSPDWWPNPAIKNGLPYVQHPGEANPEASSDIYDRSRLSRMARQATTLALAWYFTGDELYASKSTALIMAWCSDSSTRVNPNMLYAHSRLGVAEGHHTGIIETRDLIRVVDAALILEPSHAWSKSTSRKIKKWFSAYVQWLMHSEFGRREAESRDEHGTWFDAQVAVYALYAEDIDLARTIIRTAERRRIVRQIMPDGSMPYALKQPRSRNATFSTLEAYAILSSVGERLGLDLWNWADPVGPSIRQALDFAAPYLNPKKKWPHGTTGVFNPYRYVPLFRRAALVYKDNRYLDYLNELPKAHGARDNSILFY</sequence>
<evidence type="ECO:0000256" key="3">
    <source>
        <dbReference type="SAM" id="SignalP"/>
    </source>
</evidence>
<feature type="domain" description="Alginate lyase" evidence="4">
    <location>
        <begin position="74"/>
        <end position="354"/>
    </location>
</feature>
<dbReference type="Gene3D" id="1.50.10.100">
    <property type="entry name" value="Chondroitin AC/alginate lyase"/>
    <property type="match status" value="1"/>
</dbReference>
<protein>
    <recommendedName>
        <fullName evidence="4">Alginate lyase domain-containing protein</fullName>
    </recommendedName>
</protein>
<dbReference type="Pfam" id="PF05426">
    <property type="entry name" value="Alginate_lyase"/>
    <property type="match status" value="1"/>
</dbReference>
<feature type="chain" id="PRO_5046883630" description="Alginate lyase domain-containing protein" evidence="3">
    <location>
        <begin position="25"/>
        <end position="404"/>
    </location>
</feature>